<dbReference type="GO" id="GO:0120230">
    <property type="term" value="F:recombinase activator activity"/>
    <property type="evidence" value="ECO:0007669"/>
    <property type="project" value="EnsemblFungi"/>
</dbReference>
<keyword evidence="9" id="KW-1185">Reference proteome</keyword>
<feature type="domain" description="Mnd1 HTH" evidence="6">
    <location>
        <begin position="25"/>
        <end position="82"/>
    </location>
</feature>
<dbReference type="Pfam" id="PF03962">
    <property type="entry name" value="Mnd1"/>
    <property type="match status" value="1"/>
</dbReference>
<organism evidence="8 9">
    <name type="scientific">Paramicrosporidium saccamoebae</name>
    <dbReference type="NCBI Taxonomy" id="1246581"/>
    <lineage>
        <taxon>Eukaryota</taxon>
        <taxon>Fungi</taxon>
        <taxon>Fungi incertae sedis</taxon>
        <taxon>Cryptomycota</taxon>
        <taxon>Cryptomycota incertae sedis</taxon>
        <taxon>Paramicrosporidium</taxon>
    </lineage>
</organism>
<evidence type="ECO:0000313" key="9">
    <source>
        <dbReference type="Proteomes" id="UP000240830"/>
    </source>
</evidence>
<feature type="domain" description="Leucine zipper with capping helix" evidence="7">
    <location>
        <begin position="140"/>
        <end position="191"/>
    </location>
</feature>
<comment type="similarity">
    <text evidence="2">Belongs to the MND1 family.</text>
</comment>
<keyword evidence="4" id="KW-0539">Nucleus</keyword>
<feature type="non-terminal residue" evidence="8">
    <location>
        <position position="1"/>
    </location>
</feature>
<evidence type="ECO:0000256" key="5">
    <source>
        <dbReference type="SAM" id="Coils"/>
    </source>
</evidence>
<evidence type="ECO:0000256" key="1">
    <source>
        <dbReference type="ARBA" id="ARBA00004123"/>
    </source>
</evidence>
<evidence type="ECO:0000313" key="8">
    <source>
        <dbReference type="EMBL" id="PJF17754.1"/>
    </source>
</evidence>
<dbReference type="Proteomes" id="UP000240830">
    <property type="component" value="Unassembled WGS sequence"/>
</dbReference>
<dbReference type="GO" id="GO:0003690">
    <property type="term" value="F:double-stranded DNA binding"/>
    <property type="evidence" value="ECO:0007669"/>
    <property type="project" value="InterPro"/>
</dbReference>
<proteinExistence type="inferred from homology"/>
<dbReference type="GO" id="GO:0120231">
    <property type="term" value="C:DNA recombinase auxiliary factor complex"/>
    <property type="evidence" value="ECO:0007669"/>
    <property type="project" value="EnsemblFungi"/>
</dbReference>
<dbReference type="Pfam" id="PF18517">
    <property type="entry name" value="LZ3wCH"/>
    <property type="match status" value="1"/>
</dbReference>
<dbReference type="GO" id="GO:0000785">
    <property type="term" value="C:chromatin"/>
    <property type="evidence" value="ECO:0007669"/>
    <property type="project" value="EnsemblFungi"/>
</dbReference>
<evidence type="ECO:0000256" key="3">
    <source>
        <dbReference type="ARBA" id="ARBA00023054"/>
    </source>
</evidence>
<evidence type="ECO:0000256" key="2">
    <source>
        <dbReference type="ARBA" id="ARBA00005981"/>
    </source>
</evidence>
<sequence length="192" mass="22562">IFVTLAELVMTKNLSFEEKRKRMGDYFLEKRDYFQLKELEKHLPKEKGIVQQSVKEVLQTLVDDRLVNLEKIGTSNYYWSFPSTALQTAELEKYERQSTELKKQVSEALASRPDGAERETLINDLEALKKLNHEYSTELEQFKEMDPDLFEQKNRWTDNILTLQSHCANSFNLSRSDFASQFGLAEDFDYVQ</sequence>
<dbReference type="PIRSF" id="PIRSF026991">
    <property type="entry name" value="Mnd1"/>
    <property type="match status" value="1"/>
</dbReference>
<dbReference type="GO" id="GO:0000709">
    <property type="term" value="P:meiotic joint molecule formation"/>
    <property type="evidence" value="ECO:0007669"/>
    <property type="project" value="EnsemblFungi"/>
</dbReference>
<dbReference type="InterPro" id="IPR040453">
    <property type="entry name" value="Mnd1_HTH"/>
</dbReference>
<dbReference type="EMBL" id="MTSL01000159">
    <property type="protein sequence ID" value="PJF17754.1"/>
    <property type="molecule type" value="Genomic_DNA"/>
</dbReference>
<feature type="coiled-coil region" evidence="5">
    <location>
        <begin position="84"/>
        <end position="145"/>
    </location>
</feature>
<reference evidence="8 9" key="1">
    <citation type="submission" date="2016-10" db="EMBL/GenBank/DDBJ databases">
        <title>The genome of Paramicrosporidium saccamoebae is the missing link in understanding Cryptomycota and Microsporidia evolution.</title>
        <authorList>
            <person name="Quandt C.A."/>
            <person name="Beaudet D."/>
            <person name="Corsaro D."/>
            <person name="Michel R."/>
            <person name="Corradi N."/>
            <person name="James T."/>
        </authorList>
    </citation>
    <scope>NUCLEOTIDE SEQUENCE [LARGE SCALE GENOMIC DNA]</scope>
    <source>
        <strain evidence="8 9">KSL3</strain>
    </source>
</reference>
<gene>
    <name evidence="8" type="ORF">PSACC_02425</name>
</gene>
<comment type="subcellular location">
    <subcellularLocation>
        <location evidence="1">Nucleus</location>
    </subcellularLocation>
</comment>
<protein>
    <submittedName>
        <fullName evidence="8">Mnd1 recombination and meiotic nuclear division</fullName>
    </submittedName>
</protein>
<dbReference type="AlphaFoldDB" id="A0A2H9TJ20"/>
<dbReference type="OrthoDB" id="273345at2759"/>
<comment type="caution">
    <text evidence="8">The sequence shown here is derived from an EMBL/GenBank/DDBJ whole genome shotgun (WGS) entry which is preliminary data.</text>
</comment>
<accession>A0A2H9TJ20</accession>
<evidence type="ECO:0000256" key="4">
    <source>
        <dbReference type="ARBA" id="ARBA00023242"/>
    </source>
</evidence>
<dbReference type="STRING" id="1246581.A0A2H9TJ20"/>
<dbReference type="InterPro" id="IPR005647">
    <property type="entry name" value="Mnd1"/>
</dbReference>
<evidence type="ECO:0000259" key="7">
    <source>
        <dbReference type="Pfam" id="PF18517"/>
    </source>
</evidence>
<evidence type="ECO:0000259" key="6">
    <source>
        <dbReference type="Pfam" id="PF03962"/>
    </source>
</evidence>
<dbReference type="GO" id="GO:0010774">
    <property type="term" value="P:meiotic strand invasion involved in reciprocal meiotic recombination"/>
    <property type="evidence" value="ECO:0007669"/>
    <property type="project" value="EnsemblFungi"/>
</dbReference>
<name>A0A2H9TJ20_9FUNG</name>
<keyword evidence="3 5" id="KW-0175">Coiled coil</keyword>
<dbReference type="InterPro" id="IPR040661">
    <property type="entry name" value="LZ3wCH"/>
</dbReference>
<dbReference type="GO" id="GO:0005634">
    <property type="term" value="C:nucleus"/>
    <property type="evidence" value="ECO:0007669"/>
    <property type="project" value="UniProtKB-SubCell"/>
</dbReference>